<evidence type="ECO:0000259" key="6">
    <source>
        <dbReference type="SMART" id="SM00062"/>
    </source>
</evidence>
<name>A0ABT5IZ76_9NEIS</name>
<sequence length="260" mass="28431">MSKTRTASRYLLPLIALLAGPALAGGQAVRMGLEPFYAPFESKLPDGKLVGFDIEIGNAICERMAAKCSYVETSFEGLIPGLMARKFEVINSAMNITAKRRESIDFTVPIYIVPIQMVARRDSKLQPTVAALKGKTVGVLQGATQEDFVRKHWERAGVKVVAYRDQSQIYLDLAAGRLDASVQEGQNAQEGFLDKPQGKPFEFKGKVLSDFATLGEGTGFGVRKGDPLKAELDKAIAALKQDGTLSRLSQKYFKRDIIAK</sequence>
<dbReference type="RefSeq" id="WP_272752175.1">
    <property type="nucleotide sequence ID" value="NZ_JAQQLF010000013.1"/>
</dbReference>
<dbReference type="EMBL" id="JAQQLF010000013">
    <property type="protein sequence ID" value="MDC7717867.1"/>
    <property type="molecule type" value="Genomic_DNA"/>
</dbReference>
<dbReference type="PROSITE" id="PS01039">
    <property type="entry name" value="SBP_BACTERIAL_3"/>
    <property type="match status" value="1"/>
</dbReference>
<evidence type="ECO:0000256" key="3">
    <source>
        <dbReference type="ARBA" id="ARBA00022729"/>
    </source>
</evidence>
<reference evidence="7 8" key="1">
    <citation type="submission" date="2023-01" db="EMBL/GenBank/DDBJ databases">
        <title>Novel species of the genus Vogesella isolated from rivers.</title>
        <authorList>
            <person name="Lu H."/>
        </authorList>
    </citation>
    <scope>NUCLEOTIDE SEQUENCE [LARGE SCALE GENOMIC DNA]</scope>
    <source>
        <strain evidence="7 8">DC21W</strain>
    </source>
</reference>
<dbReference type="SUPFAM" id="SSF53850">
    <property type="entry name" value="Periplasmic binding protein-like II"/>
    <property type="match status" value="1"/>
</dbReference>
<dbReference type="Gene3D" id="3.40.190.10">
    <property type="entry name" value="Periplasmic binding protein-like II"/>
    <property type="match status" value="2"/>
</dbReference>
<comment type="caution">
    <text evidence="7">The sequence shown here is derived from an EMBL/GenBank/DDBJ whole genome shotgun (WGS) entry which is preliminary data.</text>
</comment>
<dbReference type="InterPro" id="IPR001638">
    <property type="entry name" value="Solute-binding_3/MltF_N"/>
</dbReference>
<comment type="subcellular location">
    <subcellularLocation>
        <location evidence="1">Cell envelope</location>
    </subcellularLocation>
</comment>
<dbReference type="InterPro" id="IPR018313">
    <property type="entry name" value="SBP_3_CS"/>
</dbReference>
<evidence type="ECO:0000256" key="1">
    <source>
        <dbReference type="ARBA" id="ARBA00004196"/>
    </source>
</evidence>
<evidence type="ECO:0000256" key="2">
    <source>
        <dbReference type="ARBA" id="ARBA00010333"/>
    </source>
</evidence>
<feature type="chain" id="PRO_5045328470" evidence="5">
    <location>
        <begin position="25"/>
        <end position="260"/>
    </location>
</feature>
<keyword evidence="8" id="KW-1185">Reference proteome</keyword>
<evidence type="ECO:0000313" key="8">
    <source>
        <dbReference type="Proteomes" id="UP001219956"/>
    </source>
</evidence>
<keyword evidence="3 5" id="KW-0732">Signal</keyword>
<dbReference type="SMART" id="SM00062">
    <property type="entry name" value="PBPb"/>
    <property type="match status" value="1"/>
</dbReference>
<evidence type="ECO:0000256" key="4">
    <source>
        <dbReference type="RuleBase" id="RU003744"/>
    </source>
</evidence>
<protein>
    <submittedName>
        <fullName evidence="7">Transporter substrate-binding domain-containing protein</fullName>
    </submittedName>
</protein>
<organism evidence="7 8">
    <name type="scientific">Vogesella aquatica</name>
    <dbReference type="NCBI Taxonomy" id="2984206"/>
    <lineage>
        <taxon>Bacteria</taxon>
        <taxon>Pseudomonadati</taxon>
        <taxon>Pseudomonadota</taxon>
        <taxon>Betaproteobacteria</taxon>
        <taxon>Neisseriales</taxon>
        <taxon>Chromobacteriaceae</taxon>
        <taxon>Vogesella</taxon>
    </lineage>
</organism>
<comment type="similarity">
    <text evidence="2 4">Belongs to the bacterial solute-binding protein 3 family.</text>
</comment>
<dbReference type="Pfam" id="PF00497">
    <property type="entry name" value="SBP_bac_3"/>
    <property type="match status" value="1"/>
</dbReference>
<proteinExistence type="inferred from homology"/>
<feature type="signal peptide" evidence="5">
    <location>
        <begin position="1"/>
        <end position="24"/>
    </location>
</feature>
<evidence type="ECO:0000256" key="5">
    <source>
        <dbReference type="SAM" id="SignalP"/>
    </source>
</evidence>
<gene>
    <name evidence="7" type="ORF">PQU95_11655</name>
</gene>
<dbReference type="Proteomes" id="UP001219956">
    <property type="component" value="Unassembled WGS sequence"/>
</dbReference>
<feature type="domain" description="Solute-binding protein family 3/N-terminal" evidence="6">
    <location>
        <begin position="28"/>
        <end position="256"/>
    </location>
</feature>
<dbReference type="PANTHER" id="PTHR35936">
    <property type="entry name" value="MEMBRANE-BOUND LYTIC MUREIN TRANSGLYCOSYLASE F"/>
    <property type="match status" value="1"/>
</dbReference>
<accession>A0ABT5IZ76</accession>
<evidence type="ECO:0000313" key="7">
    <source>
        <dbReference type="EMBL" id="MDC7717867.1"/>
    </source>
</evidence>
<dbReference type="PANTHER" id="PTHR35936:SF13">
    <property type="entry name" value="HISTIDINE-BINDING PERIPLASMIC PROTEIN"/>
    <property type="match status" value="1"/>
</dbReference>